<keyword evidence="8" id="KW-1185">Reference proteome</keyword>
<dbReference type="Proteomes" id="UP000623129">
    <property type="component" value="Unassembled WGS sequence"/>
</dbReference>
<keyword evidence="3" id="KW-0274">FAD</keyword>
<organism evidence="7 8">
    <name type="scientific">Carex littledalei</name>
    <dbReference type="NCBI Taxonomy" id="544730"/>
    <lineage>
        <taxon>Eukaryota</taxon>
        <taxon>Viridiplantae</taxon>
        <taxon>Streptophyta</taxon>
        <taxon>Embryophyta</taxon>
        <taxon>Tracheophyta</taxon>
        <taxon>Spermatophyta</taxon>
        <taxon>Magnoliopsida</taxon>
        <taxon>Liliopsida</taxon>
        <taxon>Poales</taxon>
        <taxon>Cyperaceae</taxon>
        <taxon>Cyperoideae</taxon>
        <taxon>Cariceae</taxon>
        <taxon>Carex</taxon>
        <taxon>Carex subgen. Euthyceras</taxon>
    </lineage>
</organism>
<dbReference type="PANTHER" id="PTHR45968:SF3">
    <property type="entry name" value="OS04G0573100 PROTEIN"/>
    <property type="match status" value="1"/>
</dbReference>
<feature type="binding site" evidence="3">
    <location>
        <position position="121"/>
    </location>
    <ligand>
        <name>FAD</name>
        <dbReference type="ChEBI" id="CHEBI:57692"/>
    </ligand>
</feature>
<evidence type="ECO:0000256" key="4">
    <source>
        <dbReference type="PIRSR" id="PIRSR000137-3"/>
    </source>
</evidence>
<dbReference type="EMBL" id="SWLB01000027">
    <property type="protein sequence ID" value="KAF3321316.1"/>
    <property type="molecule type" value="Genomic_DNA"/>
</dbReference>
<evidence type="ECO:0000256" key="3">
    <source>
        <dbReference type="PIRSR" id="PIRSR000137-2"/>
    </source>
</evidence>
<feature type="chain" id="PRO_5032415494" evidence="5">
    <location>
        <begin position="27"/>
        <end position="588"/>
    </location>
</feature>
<dbReference type="OrthoDB" id="269227at2759"/>
<dbReference type="Pfam" id="PF05199">
    <property type="entry name" value="GMC_oxred_C"/>
    <property type="match status" value="1"/>
</dbReference>
<dbReference type="PIRSF" id="PIRSF000137">
    <property type="entry name" value="Alcohol_oxidase"/>
    <property type="match status" value="1"/>
</dbReference>
<comment type="similarity">
    <text evidence="1">Belongs to the GMC oxidoreductase family.</text>
</comment>
<keyword evidence="4" id="KW-1015">Disulfide bond</keyword>
<dbReference type="Gene3D" id="3.30.410.40">
    <property type="match status" value="1"/>
</dbReference>
<dbReference type="PROSITE" id="PS00624">
    <property type="entry name" value="GMC_OXRED_2"/>
    <property type="match status" value="1"/>
</dbReference>
<comment type="caution">
    <text evidence="7">The sequence shown here is derived from an EMBL/GenBank/DDBJ whole genome shotgun (WGS) entry which is preliminary data.</text>
</comment>
<dbReference type="Gene3D" id="3.50.50.60">
    <property type="entry name" value="FAD/NAD(P)-binding domain"/>
    <property type="match status" value="1"/>
</dbReference>
<dbReference type="PANTHER" id="PTHR45968">
    <property type="entry name" value="OSJNBA0019K04.7 PROTEIN"/>
    <property type="match status" value="1"/>
</dbReference>
<dbReference type="InterPro" id="IPR036188">
    <property type="entry name" value="FAD/NAD-bd_sf"/>
</dbReference>
<keyword evidence="2 5" id="KW-0732">Signal</keyword>
<feature type="binding site" evidence="3">
    <location>
        <begin position="559"/>
        <end position="560"/>
    </location>
    <ligand>
        <name>FAD</name>
        <dbReference type="ChEBI" id="CHEBI:57692"/>
    </ligand>
</feature>
<evidence type="ECO:0000259" key="6">
    <source>
        <dbReference type="PROSITE" id="PS00624"/>
    </source>
</evidence>
<evidence type="ECO:0000313" key="8">
    <source>
        <dbReference type="Proteomes" id="UP000623129"/>
    </source>
</evidence>
<proteinExistence type="inferred from homology"/>
<feature type="binding site" evidence="3">
    <location>
        <position position="548"/>
    </location>
    <ligand>
        <name>FAD</name>
        <dbReference type="ChEBI" id="CHEBI:57692"/>
    </ligand>
</feature>
<evidence type="ECO:0000256" key="2">
    <source>
        <dbReference type="ARBA" id="ARBA00022729"/>
    </source>
</evidence>
<dbReference type="InterPro" id="IPR000172">
    <property type="entry name" value="GMC_OxRdtase_N"/>
</dbReference>
<feature type="domain" description="Glucose-methanol-choline oxidoreductase N-terminal" evidence="6">
    <location>
        <begin position="279"/>
        <end position="293"/>
    </location>
</feature>
<dbReference type="Pfam" id="PF00732">
    <property type="entry name" value="GMC_oxred_N"/>
    <property type="match status" value="1"/>
</dbReference>
<comment type="cofactor">
    <cofactor evidence="3">
        <name>FAD</name>
        <dbReference type="ChEBI" id="CHEBI:57692"/>
    </cofactor>
</comment>
<keyword evidence="3" id="KW-0285">Flavoprotein</keyword>
<dbReference type="GO" id="GO:0050660">
    <property type="term" value="F:flavin adenine dinucleotide binding"/>
    <property type="evidence" value="ECO:0007669"/>
    <property type="project" value="InterPro"/>
</dbReference>
<name>A0A833QF22_9POAL</name>
<dbReference type="SUPFAM" id="SSF51905">
    <property type="entry name" value="FAD/NAD(P)-binding domain"/>
    <property type="match status" value="1"/>
</dbReference>
<gene>
    <name evidence="7" type="ORF">FCM35_KLT14569</name>
</gene>
<evidence type="ECO:0000256" key="5">
    <source>
        <dbReference type="SAM" id="SignalP"/>
    </source>
</evidence>
<reference evidence="7" key="1">
    <citation type="submission" date="2020-01" db="EMBL/GenBank/DDBJ databases">
        <title>Genome sequence of Kobresia littledalei, the first chromosome-level genome in the family Cyperaceae.</title>
        <authorList>
            <person name="Qu G."/>
        </authorList>
    </citation>
    <scope>NUCLEOTIDE SEQUENCE</scope>
    <source>
        <strain evidence="7">C.B.Clarke</strain>
        <tissue evidence="7">Leaf</tissue>
    </source>
</reference>
<evidence type="ECO:0000313" key="7">
    <source>
        <dbReference type="EMBL" id="KAF3321316.1"/>
    </source>
</evidence>
<feature type="binding site" evidence="3">
    <location>
        <position position="234"/>
    </location>
    <ligand>
        <name>FAD</name>
        <dbReference type="ChEBI" id="CHEBI:57692"/>
    </ligand>
</feature>
<dbReference type="InterPro" id="IPR012132">
    <property type="entry name" value="GMC_OxRdtase"/>
</dbReference>
<dbReference type="InterPro" id="IPR007867">
    <property type="entry name" value="GMC_OxRtase_C"/>
</dbReference>
<dbReference type="SUPFAM" id="SSF54373">
    <property type="entry name" value="FAD-linked reductases, C-terminal domain"/>
    <property type="match status" value="1"/>
</dbReference>
<sequence length="588" mass="64701">MECSTWRSVSIIILFTILSFVGSGYSQQAERYSFLNQAAEAPITSYYDYIIIGGGTAGCPLAATLSHNYKVLLLERGDSPYSNKNVSNLMNFPDTLADTSPTSAAQRFVSEDGVINSRARVLGGGSCLNAGFYTRASPNYVREAGWDGRLANESYEWVEKVVVFEPTMPKWQTALRNGLLEVGITPFNGFTYDHEFGTKIGGTIFDGDGNRHTAADLLEYANPEGLNVLLHARVSRILFKIEGRVRPKAYGVIFWDQYGKRHKAYLNQGADNEIIVSAGALGSPQLLMMSGVGPRDQLEALNISVVLDQQMVGQGMSDNPMNAIFVPSPNPVATTLIQVVGITKFGCFIEGASGSNFIISGSNFTGGTPGRNFGMFSPQTGQLATVPPKERTPEAIARAVEAMNSLEESHFQGGFILEKIRGPISTGFLKLKNRNIDDNPSVTFNYFKEPIDLERCVRGIQTIERIIKSPGFSNFTYSDLQMGTLLNISTRFPVNTLPRSSEDTRSPEQYCRDTVMTIWHYHGGCQVGQVVDLDYKVFGTDALRVVDGSTFRFSPGTNPQATVMMLGRYMGVRIQNERLARQRAARET</sequence>
<feature type="signal peptide" evidence="5">
    <location>
        <begin position="1"/>
        <end position="26"/>
    </location>
</feature>
<evidence type="ECO:0000256" key="1">
    <source>
        <dbReference type="ARBA" id="ARBA00010790"/>
    </source>
</evidence>
<dbReference type="GO" id="GO:0016614">
    <property type="term" value="F:oxidoreductase activity, acting on CH-OH group of donors"/>
    <property type="evidence" value="ECO:0007669"/>
    <property type="project" value="InterPro"/>
</dbReference>
<accession>A0A833QF22</accession>
<protein>
    <submittedName>
        <fullName evidence="7">Protein HOTHEAD-like protein</fullName>
    </submittedName>
</protein>
<feature type="disulfide bond" evidence="4">
    <location>
        <begin position="456"/>
        <end position="511"/>
    </location>
</feature>
<dbReference type="InterPro" id="IPR051871">
    <property type="entry name" value="GMC_Oxidoreductase-Related"/>
</dbReference>
<feature type="binding site" evidence="3">
    <location>
        <begin position="519"/>
        <end position="520"/>
    </location>
    <ligand>
        <name>FAD</name>
        <dbReference type="ChEBI" id="CHEBI:57692"/>
    </ligand>
</feature>
<dbReference type="AlphaFoldDB" id="A0A833QF22"/>